<dbReference type="InterPro" id="IPR029058">
    <property type="entry name" value="AB_hydrolase_fold"/>
</dbReference>
<dbReference type="InterPro" id="IPR050300">
    <property type="entry name" value="GDXG_lipolytic_enzyme"/>
</dbReference>
<feature type="compositionally biased region" description="Acidic residues" evidence="2">
    <location>
        <begin position="563"/>
        <end position="579"/>
    </location>
</feature>
<feature type="compositionally biased region" description="Basic and acidic residues" evidence="2">
    <location>
        <begin position="177"/>
        <end position="187"/>
    </location>
</feature>
<dbReference type="OrthoDB" id="2152029at2759"/>
<protein>
    <recommendedName>
        <fullName evidence="4">Alpha/beta hydrolase fold-3 domain-containing protein</fullName>
    </recommendedName>
</protein>
<feature type="region of interest" description="Disordered" evidence="2">
    <location>
        <begin position="545"/>
        <end position="579"/>
    </location>
</feature>
<dbReference type="PANTHER" id="PTHR48081:SF8">
    <property type="entry name" value="ALPHA_BETA HYDROLASE FOLD-3 DOMAIN-CONTAINING PROTEIN-RELATED"/>
    <property type="match status" value="1"/>
</dbReference>
<dbReference type="AlphaFoldDB" id="A0A5C3F5G7"/>
<reference evidence="5 6" key="1">
    <citation type="submission" date="2018-03" db="EMBL/GenBank/DDBJ databases">
        <authorList>
            <person name="Guldener U."/>
        </authorList>
    </citation>
    <scope>NUCLEOTIDE SEQUENCE [LARGE SCALE GENOMIC DNA]</scope>
    <source>
        <strain evidence="5 6">DAOM196992</strain>
    </source>
</reference>
<organism evidence="5 6">
    <name type="scientific">Pseudozyma flocculosa</name>
    <dbReference type="NCBI Taxonomy" id="84751"/>
    <lineage>
        <taxon>Eukaryota</taxon>
        <taxon>Fungi</taxon>
        <taxon>Dikarya</taxon>
        <taxon>Basidiomycota</taxon>
        <taxon>Ustilaginomycotina</taxon>
        <taxon>Ustilaginomycetes</taxon>
        <taxon>Ustilaginales</taxon>
        <taxon>Ustilaginaceae</taxon>
        <taxon>Pseudozyma</taxon>
    </lineage>
</organism>
<dbReference type="EMBL" id="OOIP01000016">
    <property type="protein sequence ID" value="SPO39743.1"/>
    <property type="molecule type" value="Genomic_DNA"/>
</dbReference>
<feature type="region of interest" description="Disordered" evidence="2">
    <location>
        <begin position="161"/>
        <end position="231"/>
    </location>
</feature>
<keyword evidence="3" id="KW-1133">Transmembrane helix</keyword>
<keyword evidence="3" id="KW-0812">Transmembrane</keyword>
<dbReference type="GO" id="GO:0016787">
    <property type="term" value="F:hydrolase activity"/>
    <property type="evidence" value="ECO:0007669"/>
    <property type="project" value="UniProtKB-KW"/>
</dbReference>
<name>A0A5C3F5G7_9BASI</name>
<keyword evidence="3" id="KW-0472">Membrane</keyword>
<feature type="region of interest" description="Disordered" evidence="2">
    <location>
        <begin position="608"/>
        <end position="633"/>
    </location>
</feature>
<gene>
    <name evidence="5" type="ORF">PSFLO_05224</name>
</gene>
<dbReference type="Pfam" id="PF07859">
    <property type="entry name" value="Abhydrolase_3"/>
    <property type="match status" value="1"/>
</dbReference>
<dbReference type="Gene3D" id="3.40.50.1820">
    <property type="entry name" value="alpha/beta hydrolase"/>
    <property type="match status" value="1"/>
</dbReference>
<sequence>MSQTPSGHIDYRTSAHLIFYGPTLPHLENLITPSRHPQTLDSGWRVYLVVALRLAYLVCIVVPVHVALTLLSFARCSRRRWLDHAYPPSRLPARQPSWTLLRTLAVPLSYSILWAVSYGAPRRADGRYEGAARHTRLNRLGISYQGWRIDCEAVVIPPLPLPRPTAKPAPPPPNGKAHPDDRSEKQEGQPGPENGHPPRFDDAPTEDASELLRHRRPRPAPQRVPTQEAVGYEDDERVPPDVLRGDVAGQRFGVEPRPCPAFWLWKTHAAEVKHGKVTAVKPGSSQAGIGCGPALGPDERVVLYLVGGAYVQGHPLLSSIAASVCRTTSLRVLCVNYRKATSDDRAFPAALQDALAGWVYLTKRLGFRPRNVVLLGDSAGGGLCTSLQIYLSALMFSSRLDHGRRRRRSCDLGRARKLVLHSSWTDLTLRSPQLVEHARYDILSPHKLSEARDAYLRHVLPIPGRRNAIVDPLLDAAPLGKGAIKDVAERYDVDSHPVGSPAYYRHLARLAEDLPETIVRLGAFHPLFSPGIAVRENEYLRKALHLLGPPPPRLRSSSSSSSSEDDEKDTNDEEYDDDDKMEMLLTVGSIEVFQDQIHALADNLRSLSSSSSSSSSSAETGEQGGAPPPLSNVSVSVVEGLGEHHVYPIARIHDRTVDQVNALVRDFITA</sequence>
<feature type="transmembrane region" description="Helical" evidence="3">
    <location>
        <begin position="46"/>
        <end position="71"/>
    </location>
</feature>
<proteinExistence type="predicted"/>
<keyword evidence="1" id="KW-0378">Hydrolase</keyword>
<feature type="domain" description="Alpha/beta hydrolase fold-3" evidence="4">
    <location>
        <begin position="302"/>
        <end position="474"/>
    </location>
</feature>
<evidence type="ECO:0000256" key="3">
    <source>
        <dbReference type="SAM" id="Phobius"/>
    </source>
</evidence>
<dbReference type="InterPro" id="IPR013094">
    <property type="entry name" value="AB_hydrolase_3"/>
</dbReference>
<evidence type="ECO:0000313" key="5">
    <source>
        <dbReference type="EMBL" id="SPO39743.1"/>
    </source>
</evidence>
<evidence type="ECO:0000259" key="4">
    <source>
        <dbReference type="Pfam" id="PF07859"/>
    </source>
</evidence>
<feature type="compositionally biased region" description="Low complexity" evidence="2">
    <location>
        <begin position="608"/>
        <end position="617"/>
    </location>
</feature>
<feature type="compositionally biased region" description="Pro residues" evidence="2">
    <location>
        <begin position="161"/>
        <end position="174"/>
    </location>
</feature>
<dbReference type="SUPFAM" id="SSF53474">
    <property type="entry name" value="alpha/beta-Hydrolases"/>
    <property type="match status" value="1"/>
</dbReference>
<dbReference type="Proteomes" id="UP000323386">
    <property type="component" value="Unassembled WGS sequence"/>
</dbReference>
<accession>A0A5C3F5G7</accession>
<dbReference type="PANTHER" id="PTHR48081">
    <property type="entry name" value="AB HYDROLASE SUPERFAMILY PROTEIN C4A8.06C"/>
    <property type="match status" value="1"/>
</dbReference>
<keyword evidence="6" id="KW-1185">Reference proteome</keyword>
<evidence type="ECO:0000256" key="2">
    <source>
        <dbReference type="SAM" id="MobiDB-lite"/>
    </source>
</evidence>
<evidence type="ECO:0000256" key="1">
    <source>
        <dbReference type="ARBA" id="ARBA00022801"/>
    </source>
</evidence>
<feature type="transmembrane region" description="Helical" evidence="3">
    <location>
        <begin position="100"/>
        <end position="120"/>
    </location>
</feature>
<evidence type="ECO:0000313" key="6">
    <source>
        <dbReference type="Proteomes" id="UP000323386"/>
    </source>
</evidence>